<feature type="transmembrane region" description="Helical" evidence="5">
    <location>
        <begin position="41"/>
        <end position="64"/>
    </location>
</feature>
<feature type="transmembrane region" description="Helical" evidence="5">
    <location>
        <begin position="7"/>
        <end position="29"/>
    </location>
</feature>
<dbReference type="RefSeq" id="WP_230509173.1">
    <property type="nucleotide sequence ID" value="NZ_JAJITD010000004.1"/>
</dbReference>
<evidence type="ECO:0000256" key="4">
    <source>
        <dbReference type="ARBA" id="ARBA00023136"/>
    </source>
</evidence>
<dbReference type="Pfam" id="PF07869">
    <property type="entry name" value="DUF1656"/>
    <property type="match status" value="1"/>
</dbReference>
<evidence type="ECO:0000313" key="6">
    <source>
        <dbReference type="EMBL" id="MCC8392906.1"/>
    </source>
</evidence>
<evidence type="ECO:0000256" key="2">
    <source>
        <dbReference type="ARBA" id="ARBA00022692"/>
    </source>
</evidence>
<protein>
    <submittedName>
        <fullName evidence="6">DUF1656 domain-containing protein</fullName>
    </submittedName>
</protein>
<proteinExistence type="predicted"/>
<name>A0ABS8JSP7_9BURK</name>
<organism evidence="6 7">
    <name type="scientific">Paraburkholderia sejongensis</name>
    <dbReference type="NCBI Taxonomy" id="2886946"/>
    <lineage>
        <taxon>Bacteria</taxon>
        <taxon>Pseudomonadati</taxon>
        <taxon>Pseudomonadota</taxon>
        <taxon>Betaproteobacteria</taxon>
        <taxon>Burkholderiales</taxon>
        <taxon>Burkholderiaceae</taxon>
        <taxon>Paraburkholderia</taxon>
    </lineage>
</organism>
<keyword evidence="4 5" id="KW-0472">Membrane</keyword>
<dbReference type="PROSITE" id="PS51257">
    <property type="entry name" value="PROKAR_LIPOPROTEIN"/>
    <property type="match status" value="1"/>
</dbReference>
<keyword evidence="2 5" id="KW-0812">Transmembrane</keyword>
<evidence type="ECO:0000256" key="5">
    <source>
        <dbReference type="SAM" id="Phobius"/>
    </source>
</evidence>
<reference evidence="6 7" key="1">
    <citation type="submission" date="2021-11" db="EMBL/GenBank/DDBJ databases">
        <authorList>
            <person name="Oh E.-T."/>
            <person name="Kim S.-B."/>
        </authorList>
    </citation>
    <scope>NUCLEOTIDE SEQUENCE [LARGE SCALE GENOMIC DNA]</scope>
    <source>
        <strain evidence="6 7">MMS20-SJTR3</strain>
    </source>
</reference>
<accession>A0ABS8JSP7</accession>
<dbReference type="EMBL" id="JAJITD010000004">
    <property type="protein sequence ID" value="MCC8392906.1"/>
    <property type="molecule type" value="Genomic_DNA"/>
</dbReference>
<evidence type="ECO:0000313" key="7">
    <source>
        <dbReference type="Proteomes" id="UP001431019"/>
    </source>
</evidence>
<evidence type="ECO:0000256" key="3">
    <source>
        <dbReference type="ARBA" id="ARBA00022989"/>
    </source>
</evidence>
<keyword evidence="1" id="KW-1003">Cell membrane</keyword>
<comment type="caution">
    <text evidence="6">The sequence shown here is derived from an EMBL/GenBank/DDBJ whole genome shotgun (WGS) entry which is preliminary data.</text>
</comment>
<keyword evidence="7" id="KW-1185">Reference proteome</keyword>
<sequence length="66" mass="7300">MPREIEFFSLLVPGLLPILVACAVLFVAVDLALARLGLYRFVWHPGLFRVALFAALFSGASLLLRQ</sequence>
<dbReference type="InterPro" id="IPR012451">
    <property type="entry name" value="DUF1656"/>
</dbReference>
<keyword evidence="3 5" id="KW-1133">Transmembrane helix</keyword>
<dbReference type="Proteomes" id="UP001431019">
    <property type="component" value="Unassembled WGS sequence"/>
</dbReference>
<evidence type="ECO:0000256" key="1">
    <source>
        <dbReference type="ARBA" id="ARBA00022475"/>
    </source>
</evidence>
<gene>
    <name evidence="6" type="ORF">LJ656_09920</name>
</gene>